<keyword evidence="5" id="KW-1185">Reference proteome</keyword>
<dbReference type="PROSITE" id="PS50127">
    <property type="entry name" value="UBC_2"/>
    <property type="match status" value="1"/>
</dbReference>
<accession>A0A6A6LQK5</accession>
<dbReference type="PANTHER" id="PTHR46116">
    <property type="entry name" value="(E3-INDEPENDENT) E2 UBIQUITIN-CONJUGATING ENZYME"/>
    <property type="match status" value="1"/>
</dbReference>
<dbReference type="Pfam" id="PF23046">
    <property type="entry name" value="tSH3-B_UBE2O"/>
    <property type="match status" value="1"/>
</dbReference>
<sequence>MFSGLVHGMMWGSGRNLASLNSQLNFLGIVSEREVIVGLLDVNFHYAIPDTVGITLDSSSFFWVMDMLPSDSDWESFSDSGSELDFLYGGQAHSILSSLEQSLAKIDDFLSFERAFIHGDIVCPVADPSGQMGRVVNVKMYVDLENVHGKVIKNVDSKNLLKIRSMSVGDYVVHGPWMGRVDKVVDNVIIIFDDGTKCEVTAEDEEQLMPLSPNMLEDSIYPYYPGQRVQLGDWCTLHVAGCKGMKEQMVFDAFDLEIIKEQYKIGKGFKRQDLCSNFEEVFIIVKTKTIVDVLWQDGGCSLGLDSQSLAPVNIVNAHEFWPGQFVLDKGACEDPHVSGNQKWGVVTAMDAKERTVRVKWKPANNVCANQVEETVSAYELVEHPDFSYCYGDIVFKNVEQADKHHLNKEISMGKEIDLEVQDCRRGQIDCPCHCYLSCIGYVTGFKDGDVEVTWASGIETKDLPSSNGNSECKRHLWKSIPFLPQSTVGFFMSIAENIFGSIGSISLSGPLSFVSFPKDGNQSQTLEEKGIQENCDLCTEMQPLIPSEMQTFESTSLKLEVNHIQENKEQCLPTNKSVEKFMQFEMVGDCSDHHFIEDAGRGLAFSQVKRSWLKKVQEEWSNLEKNLPESIYVRIYEDRMNLLRAAIVGAPGTPYHDGLFFFDIYLPPEYPHEPPLVHYRSGGLRVNPNLYESGKALVLNEKPYFNEAGFDKQIGRAEGEKNSVSYNENAFLMTWKSMLYLLRQPPKHFEALIEEHLRQRSQYILLACKAYMEGAPVAYTFGRGQIEHESQKGGSTGFKIMLAKLFPKLVEAFAAKGIDCSQFTELEQ</sequence>
<dbReference type="GO" id="GO:0061631">
    <property type="term" value="F:ubiquitin conjugating enzyme activity"/>
    <property type="evidence" value="ECO:0007669"/>
    <property type="project" value="TreeGrafter"/>
</dbReference>
<comment type="caution">
    <text evidence="4">The sequence shown here is derived from an EMBL/GenBank/DDBJ whole genome shotgun (WGS) entry which is preliminary data.</text>
</comment>
<dbReference type="AlphaFoldDB" id="A0A6A6LQK5"/>
<proteinExistence type="predicted"/>
<feature type="domain" description="UBC core" evidence="3">
    <location>
        <begin position="611"/>
        <end position="776"/>
    </location>
</feature>
<keyword evidence="1" id="KW-0808">Transferase</keyword>
<dbReference type="Proteomes" id="UP000467840">
    <property type="component" value="Chromosome 16"/>
</dbReference>
<dbReference type="PANTHER" id="PTHR46116:SF15">
    <property type="entry name" value="(E3-INDEPENDENT) E2 UBIQUITIN-CONJUGATING ENZYME"/>
    <property type="match status" value="1"/>
</dbReference>
<dbReference type="InterPro" id="IPR057733">
    <property type="entry name" value="UBE2O-like_SH3-B"/>
</dbReference>
<evidence type="ECO:0000313" key="4">
    <source>
        <dbReference type="EMBL" id="KAF2303334.1"/>
    </source>
</evidence>
<dbReference type="SUPFAM" id="SSF54495">
    <property type="entry name" value="UBC-like"/>
    <property type="match status" value="1"/>
</dbReference>
<evidence type="ECO:0000256" key="1">
    <source>
        <dbReference type="ARBA" id="ARBA00022679"/>
    </source>
</evidence>
<evidence type="ECO:0000313" key="5">
    <source>
        <dbReference type="Proteomes" id="UP000467840"/>
    </source>
</evidence>
<dbReference type="InterPro" id="IPR016135">
    <property type="entry name" value="UBQ-conjugating_enzyme/RWD"/>
</dbReference>
<protein>
    <recommendedName>
        <fullName evidence="3">UBC core domain-containing protein</fullName>
    </recommendedName>
</protein>
<organism evidence="4 5">
    <name type="scientific">Hevea brasiliensis</name>
    <name type="common">Para rubber tree</name>
    <name type="synonym">Siphonia brasiliensis</name>
    <dbReference type="NCBI Taxonomy" id="3981"/>
    <lineage>
        <taxon>Eukaryota</taxon>
        <taxon>Viridiplantae</taxon>
        <taxon>Streptophyta</taxon>
        <taxon>Embryophyta</taxon>
        <taxon>Tracheophyta</taxon>
        <taxon>Spermatophyta</taxon>
        <taxon>Magnoliopsida</taxon>
        <taxon>eudicotyledons</taxon>
        <taxon>Gunneridae</taxon>
        <taxon>Pentapetalae</taxon>
        <taxon>rosids</taxon>
        <taxon>fabids</taxon>
        <taxon>Malpighiales</taxon>
        <taxon>Euphorbiaceae</taxon>
        <taxon>Crotonoideae</taxon>
        <taxon>Micrandreae</taxon>
        <taxon>Hevea</taxon>
    </lineage>
</organism>
<dbReference type="InterPro" id="IPR057735">
    <property type="entry name" value="UBE2O-like_tSH3-B"/>
</dbReference>
<evidence type="ECO:0000256" key="2">
    <source>
        <dbReference type="ARBA" id="ARBA00022786"/>
    </source>
</evidence>
<dbReference type="Gene3D" id="3.10.110.10">
    <property type="entry name" value="Ubiquitin Conjugating Enzyme"/>
    <property type="match status" value="2"/>
</dbReference>
<name>A0A6A6LQK5_HEVBR</name>
<dbReference type="SMART" id="SM00212">
    <property type="entry name" value="UBCc"/>
    <property type="match status" value="1"/>
</dbReference>
<gene>
    <name evidence="4" type="ORF">GH714_016836</name>
</gene>
<evidence type="ECO:0000259" key="3">
    <source>
        <dbReference type="PROSITE" id="PS50127"/>
    </source>
</evidence>
<dbReference type="Pfam" id="PF23043">
    <property type="entry name" value="SH3-B_UBE2O"/>
    <property type="match status" value="1"/>
</dbReference>
<dbReference type="Pfam" id="PF00179">
    <property type="entry name" value="UQ_con"/>
    <property type="match status" value="1"/>
</dbReference>
<dbReference type="InterPro" id="IPR000608">
    <property type="entry name" value="UBC"/>
</dbReference>
<keyword evidence="2" id="KW-0833">Ubl conjugation pathway</keyword>
<reference evidence="4 5" key="1">
    <citation type="journal article" date="2020" name="Mol. Plant">
        <title>The Chromosome-Based Rubber Tree Genome Provides New Insights into Spurge Genome Evolution and Rubber Biosynthesis.</title>
        <authorList>
            <person name="Liu J."/>
            <person name="Shi C."/>
            <person name="Shi C.C."/>
            <person name="Li W."/>
            <person name="Zhang Q.J."/>
            <person name="Zhang Y."/>
            <person name="Li K."/>
            <person name="Lu H.F."/>
            <person name="Shi C."/>
            <person name="Zhu S.T."/>
            <person name="Xiao Z.Y."/>
            <person name="Nan H."/>
            <person name="Yue Y."/>
            <person name="Zhu X.G."/>
            <person name="Wu Y."/>
            <person name="Hong X.N."/>
            <person name="Fan G.Y."/>
            <person name="Tong Y."/>
            <person name="Zhang D."/>
            <person name="Mao C.L."/>
            <person name="Liu Y.L."/>
            <person name="Hao S.J."/>
            <person name="Liu W.Q."/>
            <person name="Lv M.Q."/>
            <person name="Zhang H.B."/>
            <person name="Liu Y."/>
            <person name="Hu-Tang G.R."/>
            <person name="Wang J.P."/>
            <person name="Wang J.H."/>
            <person name="Sun Y.H."/>
            <person name="Ni S.B."/>
            <person name="Chen W.B."/>
            <person name="Zhang X.C."/>
            <person name="Jiao Y.N."/>
            <person name="Eichler E.E."/>
            <person name="Li G.H."/>
            <person name="Liu X."/>
            <person name="Gao L.Z."/>
        </authorList>
    </citation>
    <scope>NUCLEOTIDE SEQUENCE [LARGE SCALE GENOMIC DNA]</scope>
    <source>
        <strain evidence="5">cv. GT1</strain>
        <tissue evidence="4">Leaf</tissue>
    </source>
</reference>
<dbReference type="EMBL" id="JAAGAX010000009">
    <property type="protein sequence ID" value="KAF2303334.1"/>
    <property type="molecule type" value="Genomic_DNA"/>
</dbReference>
<dbReference type="CDD" id="cd23837">
    <property type="entry name" value="UBCc_UBE2O"/>
    <property type="match status" value="1"/>
</dbReference>